<organism evidence="1 2">
    <name type="scientific">Paramecium tetraurelia</name>
    <dbReference type="NCBI Taxonomy" id="5888"/>
    <lineage>
        <taxon>Eukaryota</taxon>
        <taxon>Sar</taxon>
        <taxon>Alveolata</taxon>
        <taxon>Ciliophora</taxon>
        <taxon>Intramacronucleata</taxon>
        <taxon>Oligohymenophorea</taxon>
        <taxon>Peniculida</taxon>
        <taxon>Parameciidae</taxon>
        <taxon>Paramecium</taxon>
    </lineage>
</organism>
<dbReference type="RefSeq" id="XP_001451995.1">
    <property type="nucleotide sequence ID" value="XM_001451958.1"/>
</dbReference>
<evidence type="ECO:0000313" key="1">
    <source>
        <dbReference type="EMBL" id="CAK84598.1"/>
    </source>
</evidence>
<evidence type="ECO:0000313" key="2">
    <source>
        <dbReference type="Proteomes" id="UP000000600"/>
    </source>
</evidence>
<evidence type="ECO:0008006" key="3">
    <source>
        <dbReference type="Google" id="ProtNLM"/>
    </source>
</evidence>
<reference evidence="1 2" key="1">
    <citation type="journal article" date="2006" name="Nature">
        <title>Global trends of whole-genome duplications revealed by the ciliate Paramecium tetraurelia.</title>
        <authorList>
            <consortium name="Genoscope"/>
            <person name="Aury J.-M."/>
            <person name="Jaillon O."/>
            <person name="Duret L."/>
            <person name="Noel B."/>
            <person name="Jubin C."/>
            <person name="Porcel B.M."/>
            <person name="Segurens B."/>
            <person name="Daubin V."/>
            <person name="Anthouard V."/>
            <person name="Aiach N."/>
            <person name="Arnaiz O."/>
            <person name="Billaut A."/>
            <person name="Beisson J."/>
            <person name="Blanc I."/>
            <person name="Bouhouche K."/>
            <person name="Camara F."/>
            <person name="Duharcourt S."/>
            <person name="Guigo R."/>
            <person name="Gogendeau D."/>
            <person name="Katinka M."/>
            <person name="Keller A.-M."/>
            <person name="Kissmehl R."/>
            <person name="Klotz C."/>
            <person name="Koll F."/>
            <person name="Le Moue A."/>
            <person name="Lepere C."/>
            <person name="Malinsky S."/>
            <person name="Nowacki M."/>
            <person name="Nowak J.K."/>
            <person name="Plattner H."/>
            <person name="Poulain J."/>
            <person name="Ruiz F."/>
            <person name="Serrano V."/>
            <person name="Zagulski M."/>
            <person name="Dessen P."/>
            <person name="Betermier M."/>
            <person name="Weissenbach J."/>
            <person name="Scarpelli C."/>
            <person name="Schachter V."/>
            <person name="Sperling L."/>
            <person name="Meyer E."/>
            <person name="Cohen J."/>
            <person name="Wincker P."/>
        </authorList>
    </citation>
    <scope>NUCLEOTIDE SEQUENCE [LARGE SCALE GENOMIC DNA]</scope>
    <source>
        <strain evidence="1 2">Stock d4-2</strain>
    </source>
</reference>
<protein>
    <recommendedName>
        <fullName evidence="3">Transmembrane protein</fullName>
    </recommendedName>
</protein>
<dbReference type="Proteomes" id="UP000000600">
    <property type="component" value="Unassembled WGS sequence"/>
</dbReference>
<gene>
    <name evidence="1" type="ORF">GSPATT00018794001</name>
</gene>
<dbReference type="GeneID" id="5037780"/>
<dbReference type="EMBL" id="CT868518">
    <property type="protein sequence ID" value="CAK84598.1"/>
    <property type="molecule type" value="Genomic_DNA"/>
</dbReference>
<accession>A0DNI1</accession>
<dbReference type="AlphaFoldDB" id="A0DNI1"/>
<proteinExistence type="predicted"/>
<dbReference type="HOGENOM" id="CLU_1323149_0_0_1"/>
<keyword evidence="2" id="KW-1185">Reference proteome</keyword>
<dbReference type="KEGG" id="ptm:GSPATT00018794001"/>
<dbReference type="InParanoid" id="A0DNI1"/>
<sequence length="208" mass="25183">MQDLRYSFQLHHVLIYTLFQISQQFFADIFQQKVTLIFESQTNSLLSSFSLYELQDFDLIIKLSITFIKFQDNIQVVNQFLYNFFNSKFIHLIATVYSIFPNSFKFRQNFQISLMQCSSRKKTIEDLIHQYILLNTFKSFNEFSYRFFLIVTYYFCNFLIQEFCKISQSIQIQYQIKIQGNYYLKIIQIKGFYSCNLGLFTQYSYNQV</sequence>
<name>A0DNI1_PARTE</name>